<gene>
    <name evidence="1" type="ORF">UFOVP709_22</name>
</gene>
<proteinExistence type="predicted"/>
<organism evidence="1">
    <name type="scientific">uncultured Caudovirales phage</name>
    <dbReference type="NCBI Taxonomy" id="2100421"/>
    <lineage>
        <taxon>Viruses</taxon>
        <taxon>Duplodnaviria</taxon>
        <taxon>Heunggongvirae</taxon>
        <taxon>Uroviricota</taxon>
        <taxon>Caudoviricetes</taxon>
        <taxon>Peduoviridae</taxon>
        <taxon>Maltschvirus</taxon>
        <taxon>Maltschvirus maltsch</taxon>
    </lineage>
</organism>
<accession>A0A6J5NG52</accession>
<evidence type="ECO:0000313" key="1">
    <source>
        <dbReference type="EMBL" id="CAB4158730.1"/>
    </source>
</evidence>
<sequence>MKPIYTIIETPTGGVTINADLGDGRMLSIPSDPANSDYQAYLKSLDEATTL</sequence>
<protein>
    <submittedName>
        <fullName evidence="1">Uncharacterized protein</fullName>
    </submittedName>
</protein>
<dbReference type="EMBL" id="LR796669">
    <property type="protein sequence ID" value="CAB4158730.1"/>
    <property type="molecule type" value="Genomic_DNA"/>
</dbReference>
<reference evidence="1" key="1">
    <citation type="submission" date="2020-04" db="EMBL/GenBank/DDBJ databases">
        <authorList>
            <person name="Chiriac C."/>
            <person name="Salcher M."/>
            <person name="Ghai R."/>
            <person name="Kavagutti S V."/>
        </authorList>
    </citation>
    <scope>NUCLEOTIDE SEQUENCE</scope>
</reference>
<name>A0A6J5NG52_9CAUD</name>